<reference evidence="2 3" key="1">
    <citation type="submission" date="2019-01" db="EMBL/GenBank/DDBJ databases">
        <authorList>
            <person name="Chen W.-M."/>
        </authorList>
    </citation>
    <scope>NUCLEOTIDE SEQUENCE [LARGE SCALE GENOMIC DNA]</scope>
    <source>
        <strain evidence="2 3">KYPC3</strain>
    </source>
</reference>
<keyword evidence="1" id="KW-0812">Transmembrane</keyword>
<dbReference type="EMBL" id="SACS01000012">
    <property type="protein sequence ID" value="RVU37066.1"/>
    <property type="molecule type" value="Genomic_DNA"/>
</dbReference>
<protein>
    <submittedName>
        <fullName evidence="2">Uncharacterized protein</fullName>
    </submittedName>
</protein>
<evidence type="ECO:0000313" key="2">
    <source>
        <dbReference type="EMBL" id="RVU37066.1"/>
    </source>
</evidence>
<accession>A0A437QRC0</accession>
<gene>
    <name evidence="2" type="ORF">EOE67_12205</name>
</gene>
<dbReference type="RefSeq" id="WP_127699362.1">
    <property type="nucleotide sequence ID" value="NZ_SACS01000012.1"/>
</dbReference>
<proteinExistence type="predicted"/>
<dbReference type="AlphaFoldDB" id="A0A437QRC0"/>
<keyword evidence="3" id="KW-1185">Reference proteome</keyword>
<evidence type="ECO:0000256" key="1">
    <source>
        <dbReference type="SAM" id="Phobius"/>
    </source>
</evidence>
<keyword evidence="1" id="KW-0472">Membrane</keyword>
<comment type="caution">
    <text evidence="2">The sequence shown here is derived from an EMBL/GenBank/DDBJ whole genome shotgun (WGS) entry which is preliminary data.</text>
</comment>
<feature type="transmembrane region" description="Helical" evidence="1">
    <location>
        <begin position="12"/>
        <end position="35"/>
    </location>
</feature>
<dbReference type="Proteomes" id="UP000283077">
    <property type="component" value="Unassembled WGS sequence"/>
</dbReference>
<name>A0A437QRC0_9GAMM</name>
<keyword evidence="1" id="KW-1133">Transmembrane helix</keyword>
<evidence type="ECO:0000313" key="3">
    <source>
        <dbReference type="Proteomes" id="UP000283077"/>
    </source>
</evidence>
<organism evidence="2 3">
    <name type="scientific">Rheinheimera riviphila</name>
    <dbReference type="NCBI Taxonomy" id="1834037"/>
    <lineage>
        <taxon>Bacteria</taxon>
        <taxon>Pseudomonadati</taxon>
        <taxon>Pseudomonadota</taxon>
        <taxon>Gammaproteobacteria</taxon>
        <taxon>Chromatiales</taxon>
        <taxon>Chromatiaceae</taxon>
        <taxon>Rheinheimera</taxon>
    </lineage>
</organism>
<sequence>MSSGLPFNQQDILSTSQLLLLVLLCVVLIAIWLWAQRKIRTRQFTAKGSVYQRDALARGVFLHRFSLDGIEYRVFETAGQVVLLDKIQPSSEAVVPVANVEVVSTVHHSGVHHG</sequence>